<reference evidence="1 2" key="1">
    <citation type="submission" date="2016-09" db="EMBL/GenBank/DDBJ databases">
        <authorList>
            <person name="Doonan J."/>
            <person name="Pachebat J.A."/>
            <person name="Golyshin P.N."/>
            <person name="Denman S."/>
            <person name="Mcdonald J.E."/>
        </authorList>
    </citation>
    <scope>NUCLEOTIDE SEQUENCE [LARGE SCALE GENOMIC DNA]</scope>
    <source>
        <strain evidence="1 2">FRB141</strain>
    </source>
</reference>
<gene>
    <name evidence="1" type="ORF">BIY26_00250</name>
</gene>
<dbReference type="GeneID" id="70907074"/>
<dbReference type="KEGG" id="bgj:AWC36_09710"/>
<dbReference type="EMBL" id="MJLX01000001">
    <property type="protein sequence ID" value="RLM29488.1"/>
    <property type="molecule type" value="Genomic_DNA"/>
</dbReference>
<accession>A0AAE8JQ39</accession>
<organism evidence="1 2">
    <name type="scientific">Brenneria goodwinii</name>
    <dbReference type="NCBI Taxonomy" id="1109412"/>
    <lineage>
        <taxon>Bacteria</taxon>
        <taxon>Pseudomonadati</taxon>
        <taxon>Pseudomonadota</taxon>
        <taxon>Gammaproteobacteria</taxon>
        <taxon>Enterobacterales</taxon>
        <taxon>Pectobacteriaceae</taxon>
        <taxon>Brenneria</taxon>
    </lineage>
</organism>
<name>A0AAE8JQ39_9GAMM</name>
<proteinExistence type="predicted"/>
<protein>
    <submittedName>
        <fullName evidence="1">Uncharacterized protein</fullName>
    </submittedName>
</protein>
<dbReference type="RefSeq" id="WP_095834271.1">
    <property type="nucleotide sequence ID" value="NZ_CP014137.1"/>
</dbReference>
<sequence>MTTEELHAFLRSVKGKNYLSKVWTTIDENNTNSKFSKDKYFILGVKFGLTGDGERPNYQLELSNGKSITYRGDNHKPYNKTEFLDGNISDNISLDILKKYRFTIF</sequence>
<dbReference type="Proteomes" id="UP000285972">
    <property type="component" value="Unassembled WGS sequence"/>
</dbReference>
<evidence type="ECO:0000313" key="1">
    <source>
        <dbReference type="EMBL" id="RLM29488.1"/>
    </source>
</evidence>
<comment type="caution">
    <text evidence="1">The sequence shown here is derived from an EMBL/GenBank/DDBJ whole genome shotgun (WGS) entry which is preliminary data.</text>
</comment>
<evidence type="ECO:0000313" key="2">
    <source>
        <dbReference type="Proteomes" id="UP000285972"/>
    </source>
</evidence>
<dbReference type="AlphaFoldDB" id="A0AAE8JQ39"/>